<dbReference type="Proteomes" id="UP000784294">
    <property type="component" value="Unassembled WGS sequence"/>
</dbReference>
<dbReference type="InterPro" id="IPR041577">
    <property type="entry name" value="RT_RNaseH_2"/>
</dbReference>
<organism evidence="2 3">
    <name type="scientific">Protopolystoma xenopodis</name>
    <dbReference type="NCBI Taxonomy" id="117903"/>
    <lineage>
        <taxon>Eukaryota</taxon>
        <taxon>Metazoa</taxon>
        <taxon>Spiralia</taxon>
        <taxon>Lophotrochozoa</taxon>
        <taxon>Platyhelminthes</taxon>
        <taxon>Monogenea</taxon>
        <taxon>Polyopisthocotylea</taxon>
        <taxon>Polystomatidea</taxon>
        <taxon>Polystomatidae</taxon>
        <taxon>Protopolystoma</taxon>
    </lineage>
</organism>
<evidence type="ECO:0000313" key="2">
    <source>
        <dbReference type="EMBL" id="VEL07352.1"/>
    </source>
</evidence>
<name>A0A3S5FBN7_9PLAT</name>
<dbReference type="InterPro" id="IPR043502">
    <property type="entry name" value="DNA/RNA_pol_sf"/>
</dbReference>
<comment type="caution">
    <text evidence="2">The sequence shown here is derived from an EMBL/GenBank/DDBJ whole genome shotgun (WGS) entry which is preliminary data.</text>
</comment>
<dbReference type="EMBL" id="CAAALY010001546">
    <property type="protein sequence ID" value="VEL07352.1"/>
    <property type="molecule type" value="Genomic_DNA"/>
</dbReference>
<dbReference type="OrthoDB" id="6269978at2759"/>
<evidence type="ECO:0000259" key="1">
    <source>
        <dbReference type="Pfam" id="PF17919"/>
    </source>
</evidence>
<reference evidence="2" key="1">
    <citation type="submission" date="2018-11" db="EMBL/GenBank/DDBJ databases">
        <authorList>
            <consortium name="Pathogen Informatics"/>
        </authorList>
    </citation>
    <scope>NUCLEOTIDE SEQUENCE</scope>
</reference>
<feature type="domain" description="Reverse transcriptase/retrotransposon-derived protein RNase H-like" evidence="1">
    <location>
        <begin position="18"/>
        <end position="81"/>
    </location>
</feature>
<protein>
    <recommendedName>
        <fullName evidence="1">Reverse transcriptase/retrotransposon-derived protein RNase H-like domain-containing protein</fullName>
    </recommendedName>
</protein>
<accession>A0A3S5FBN7</accession>
<dbReference type="Pfam" id="PF17919">
    <property type="entry name" value="RT_RNaseH_2"/>
    <property type="match status" value="1"/>
</dbReference>
<keyword evidence="3" id="KW-1185">Reference proteome</keyword>
<gene>
    <name evidence="2" type="ORF">PXEA_LOCUS792</name>
</gene>
<sequence>MLNSLEYLKTPKKDISLSEDAQRVFEHIKSAEVIILAHPDSDANLYLVIDASDRAVGGALYQVVDKAPQRHAFYYRKLTPTK</sequence>
<evidence type="ECO:0000313" key="3">
    <source>
        <dbReference type="Proteomes" id="UP000784294"/>
    </source>
</evidence>
<proteinExistence type="predicted"/>
<dbReference type="SUPFAM" id="SSF56672">
    <property type="entry name" value="DNA/RNA polymerases"/>
    <property type="match status" value="1"/>
</dbReference>
<dbReference type="AlphaFoldDB" id="A0A3S5FBN7"/>